<reference evidence="11" key="1">
    <citation type="submission" date="2023-07" db="EMBL/GenBank/DDBJ databases">
        <authorList>
            <person name="Haufschild T."/>
            <person name="Kallscheuer N."/>
            <person name="Hammer J."/>
            <person name="Kohn T."/>
            <person name="Kabuu M."/>
            <person name="Jogler M."/>
            <person name="Wohfarth N."/>
            <person name="Heuer A."/>
            <person name="Rohde M."/>
            <person name="van Teeseling M.C.F."/>
            <person name="Jogler C."/>
        </authorList>
    </citation>
    <scope>NUCLEOTIDE SEQUENCE</scope>
    <source>
        <strain evidence="10">Strain 138</strain>
        <strain evidence="11">Strain 318</strain>
    </source>
</reference>
<dbReference type="GO" id="GO:0042773">
    <property type="term" value="P:ATP synthesis coupled electron transport"/>
    <property type="evidence" value="ECO:0007669"/>
    <property type="project" value="InterPro"/>
</dbReference>
<comment type="similarity">
    <text evidence="7">Belongs to the inorganic carbon transporter (TC 9.A.2) DabB family.</text>
</comment>
<evidence type="ECO:0000313" key="10">
    <source>
        <dbReference type="EMBL" id="WKW12617.1"/>
    </source>
</evidence>
<dbReference type="PANTHER" id="PTHR42829:SF1">
    <property type="entry name" value="INORGANIC CARBON TRANSPORTER SUBUNIT DABB-RELATED"/>
    <property type="match status" value="1"/>
</dbReference>
<dbReference type="GO" id="GO:0003954">
    <property type="term" value="F:NADH dehydrogenase activity"/>
    <property type="evidence" value="ECO:0007669"/>
    <property type="project" value="TreeGrafter"/>
</dbReference>
<protein>
    <recommendedName>
        <fullName evidence="7">Probable inorganic carbon transporter subunit DabB</fullName>
    </recommendedName>
</protein>
<feature type="transmembrane region" description="Helical" evidence="7">
    <location>
        <begin position="219"/>
        <end position="236"/>
    </location>
</feature>
<dbReference type="GO" id="GO:0012505">
    <property type="term" value="C:endomembrane system"/>
    <property type="evidence" value="ECO:0007669"/>
    <property type="project" value="UniProtKB-SubCell"/>
</dbReference>
<evidence type="ECO:0000256" key="2">
    <source>
        <dbReference type="ARBA" id="ARBA00022448"/>
    </source>
</evidence>
<evidence type="ECO:0000256" key="7">
    <source>
        <dbReference type="HAMAP-Rule" id="MF_00862"/>
    </source>
</evidence>
<dbReference type="AlphaFoldDB" id="A0AA49Q894"/>
<dbReference type="GO" id="GO:0005886">
    <property type="term" value="C:plasma membrane"/>
    <property type="evidence" value="ECO:0007669"/>
    <property type="project" value="UniProtKB-SubCell"/>
</dbReference>
<dbReference type="KEGG" id="pspc:Strain318_001913"/>
<evidence type="ECO:0000256" key="8">
    <source>
        <dbReference type="RuleBase" id="RU000320"/>
    </source>
</evidence>
<dbReference type="HAMAP" id="MF_00862">
    <property type="entry name" value="DabB"/>
    <property type="match status" value="1"/>
</dbReference>
<comment type="function">
    <text evidence="7">Part of an energy-coupled inorganic carbon pump.</text>
</comment>
<evidence type="ECO:0000313" key="12">
    <source>
        <dbReference type="Proteomes" id="UP001229955"/>
    </source>
</evidence>
<name>A0AA49Q894_9BACT</name>
<keyword evidence="2 7" id="KW-0813">Transport</keyword>
<evidence type="ECO:0000256" key="5">
    <source>
        <dbReference type="ARBA" id="ARBA00022989"/>
    </source>
</evidence>
<dbReference type="Proteomes" id="UP001229955">
    <property type="component" value="Chromosome"/>
</dbReference>
<dbReference type="EMBL" id="CP130613">
    <property type="protein sequence ID" value="WKW15524.1"/>
    <property type="molecule type" value="Genomic_DNA"/>
</dbReference>
<evidence type="ECO:0000313" key="11">
    <source>
        <dbReference type="EMBL" id="WKW15524.1"/>
    </source>
</evidence>
<gene>
    <name evidence="7" type="primary">dabB</name>
    <name evidence="10" type="ORF">Strain138_001914</name>
    <name evidence="11" type="ORF">Strain318_001913</name>
</gene>
<feature type="transmembrane region" description="Helical" evidence="7">
    <location>
        <begin position="407"/>
        <end position="425"/>
    </location>
</feature>
<comment type="subcellular location">
    <subcellularLocation>
        <location evidence="7">Cell membrane</location>
        <topology evidence="7">Multi-pass membrane protein</topology>
    </subcellularLocation>
    <subcellularLocation>
        <location evidence="1">Endomembrane system</location>
        <topology evidence="1">Multi-pass membrane protein</topology>
    </subcellularLocation>
    <subcellularLocation>
        <location evidence="8">Membrane</location>
        <topology evidence="8">Multi-pass membrane protein</topology>
    </subcellularLocation>
</comment>
<comment type="subunit">
    <text evidence="7">Forms a complex with DabA.</text>
</comment>
<accession>A0AA49JVI6</accession>
<dbReference type="InterPro" id="IPR046396">
    <property type="entry name" value="Transporter_DabB"/>
</dbReference>
<dbReference type="GO" id="GO:0008137">
    <property type="term" value="F:NADH dehydrogenase (ubiquinone) activity"/>
    <property type="evidence" value="ECO:0007669"/>
    <property type="project" value="InterPro"/>
</dbReference>
<accession>A0AA49Q894</accession>
<feature type="transmembrane region" description="Helical" evidence="7">
    <location>
        <begin position="143"/>
        <end position="161"/>
    </location>
</feature>
<proteinExistence type="inferred from homology"/>
<dbReference type="PRINTS" id="PR01434">
    <property type="entry name" value="NADHDHGNASE5"/>
</dbReference>
<feature type="transmembrane region" description="Helical" evidence="7">
    <location>
        <begin position="437"/>
        <end position="459"/>
    </location>
</feature>
<dbReference type="NCBIfam" id="NF006029">
    <property type="entry name" value="PRK08168.1"/>
    <property type="match status" value="1"/>
</dbReference>
<sequence length="517" mass="53330">MPDLAFAPLAWLLPGALVAAALLVRWRPHAAWTIGERVTLAAPVFALLAVPALAPAARVMAFLIAALGAITLRFSRRYLDGEADGPRYVQWFLLAVAGASLVTVSRDLIVTGLAWTLTSLALHQLLTVGPARAAAEIAAHKKFLLSRVADLAVATAVILIATAFGTTDIPRLLEAAGTGEIPGTATAGTLLLAGAIILRSAQLPFHGWLIQVMEAPTPVSALLHAGVINLGAYVAISLAPLFVAVPAALTLLALAGLASATLAALVMRTRGSVKGALAWSTCAQMGFVLVEVGLGAFDLALLHIVAHGAYKANAFLASGSGVHVAAQQLRAGDALRSRAPLAPEEGLGRWLAAIAVVAAALAAARMTQTWTPTTPSLLLSATVVALALIPALATLRLADGSASLRSGLGIILGLPALYAIWHAVLAPIAPSAATLPVPAWVAALVIAGFAAALAVQVTVAQAPQGRLARALYPHALAGFHLDAVFTRLTFRLWPPTITAPAVRQRRERSPLRIERAA</sequence>
<feature type="transmembrane region" description="Helical" evidence="7">
    <location>
        <begin position="242"/>
        <end position="265"/>
    </location>
</feature>
<dbReference type="InterPro" id="IPR003945">
    <property type="entry name" value="NU5C-like"/>
</dbReference>
<evidence type="ECO:0000256" key="6">
    <source>
        <dbReference type="ARBA" id="ARBA00023136"/>
    </source>
</evidence>
<feature type="transmembrane region" description="Helical" evidence="7">
    <location>
        <begin position="88"/>
        <end position="106"/>
    </location>
</feature>
<keyword evidence="4 7" id="KW-0812">Transmembrane</keyword>
<feature type="transmembrane region" description="Helical" evidence="7">
    <location>
        <begin position="181"/>
        <end position="198"/>
    </location>
</feature>
<evidence type="ECO:0000259" key="9">
    <source>
        <dbReference type="Pfam" id="PF00361"/>
    </source>
</evidence>
<dbReference type="EMBL" id="CP130612">
    <property type="protein sequence ID" value="WKW12617.1"/>
    <property type="molecule type" value="Genomic_DNA"/>
</dbReference>
<feature type="transmembrane region" description="Helical" evidence="7">
    <location>
        <begin position="347"/>
        <end position="364"/>
    </location>
</feature>
<keyword evidence="3 7" id="KW-1003">Cell membrane</keyword>
<keyword evidence="5 7" id="KW-1133">Transmembrane helix</keyword>
<evidence type="ECO:0000256" key="1">
    <source>
        <dbReference type="ARBA" id="ARBA00004127"/>
    </source>
</evidence>
<feature type="transmembrane region" description="Helical" evidence="7">
    <location>
        <begin position="44"/>
        <end position="67"/>
    </location>
</feature>
<feature type="transmembrane region" description="Helical" evidence="7">
    <location>
        <begin position="376"/>
        <end position="395"/>
    </location>
</feature>
<keyword evidence="6 7" id="KW-0472">Membrane</keyword>
<keyword evidence="12" id="KW-1185">Reference proteome</keyword>
<dbReference type="RefSeq" id="WP_367885497.1">
    <property type="nucleotide sequence ID" value="NZ_CP130612.1"/>
</dbReference>
<feature type="domain" description="NADH:quinone oxidoreductase/Mrp antiporter transmembrane" evidence="9">
    <location>
        <begin position="105"/>
        <end position="341"/>
    </location>
</feature>
<dbReference type="GO" id="GO:0015990">
    <property type="term" value="P:electron transport coupled proton transport"/>
    <property type="evidence" value="ECO:0007669"/>
    <property type="project" value="TreeGrafter"/>
</dbReference>
<evidence type="ECO:0000256" key="4">
    <source>
        <dbReference type="ARBA" id="ARBA00022692"/>
    </source>
</evidence>
<evidence type="ECO:0000256" key="3">
    <source>
        <dbReference type="ARBA" id="ARBA00022475"/>
    </source>
</evidence>
<dbReference type="PANTHER" id="PTHR42829">
    <property type="entry name" value="NADH-UBIQUINONE OXIDOREDUCTASE CHAIN 5"/>
    <property type="match status" value="1"/>
</dbReference>
<organism evidence="11 12">
    <name type="scientific">Pseudogemmatithrix spongiicola</name>
    <dbReference type="NCBI Taxonomy" id="3062599"/>
    <lineage>
        <taxon>Bacteria</taxon>
        <taxon>Pseudomonadati</taxon>
        <taxon>Gemmatimonadota</taxon>
        <taxon>Gemmatimonadia</taxon>
        <taxon>Gemmatimonadales</taxon>
        <taxon>Gemmatimonadaceae</taxon>
        <taxon>Pseudogemmatithrix</taxon>
    </lineage>
</organism>
<dbReference type="Pfam" id="PF00361">
    <property type="entry name" value="Proton_antipo_M"/>
    <property type="match status" value="1"/>
</dbReference>
<dbReference type="InterPro" id="IPR001750">
    <property type="entry name" value="ND/Mrp_TM"/>
</dbReference>